<evidence type="ECO:0000313" key="2">
    <source>
        <dbReference type="EMBL" id="VDI31082.1"/>
    </source>
</evidence>
<dbReference type="AlphaFoldDB" id="A0A8B6EBE5"/>
<dbReference type="EMBL" id="UYJE01004761">
    <property type="protein sequence ID" value="VDI31082.1"/>
    <property type="molecule type" value="Genomic_DNA"/>
</dbReference>
<feature type="region of interest" description="Disordered" evidence="1">
    <location>
        <begin position="1"/>
        <end position="20"/>
    </location>
</feature>
<feature type="region of interest" description="Disordered" evidence="1">
    <location>
        <begin position="51"/>
        <end position="72"/>
    </location>
</feature>
<evidence type="ECO:0000256" key="1">
    <source>
        <dbReference type="SAM" id="MobiDB-lite"/>
    </source>
</evidence>
<feature type="region of interest" description="Disordered" evidence="1">
    <location>
        <begin position="85"/>
        <end position="130"/>
    </location>
</feature>
<sequence>MHKLQISLGKIEPPAKKTQIGRERIKKLEEENRNLRKKYKKLEERVYHLEKDMKSRSESDSQSTSIEPDILKPLIRASPVPVVNEVAETSSGSTTESGLDGTGGIFDAEQVAPVPSISDLEDSVKNMSGD</sequence>
<gene>
    <name evidence="2" type="ORF">MGAL_10B050900</name>
</gene>
<proteinExistence type="predicted"/>
<feature type="compositionally biased region" description="Low complexity" evidence="1">
    <location>
        <begin position="89"/>
        <end position="99"/>
    </location>
</feature>
<comment type="caution">
    <text evidence="2">The sequence shown here is derived from an EMBL/GenBank/DDBJ whole genome shotgun (WGS) entry which is preliminary data.</text>
</comment>
<protein>
    <submittedName>
        <fullName evidence="2">Uncharacterized protein</fullName>
    </submittedName>
</protein>
<evidence type="ECO:0000313" key="3">
    <source>
        <dbReference type="Proteomes" id="UP000596742"/>
    </source>
</evidence>
<reference evidence="2" key="1">
    <citation type="submission" date="2018-11" db="EMBL/GenBank/DDBJ databases">
        <authorList>
            <person name="Alioto T."/>
            <person name="Alioto T."/>
        </authorList>
    </citation>
    <scope>NUCLEOTIDE SEQUENCE</scope>
</reference>
<name>A0A8B6EBE5_MYTGA</name>
<dbReference type="Proteomes" id="UP000596742">
    <property type="component" value="Unassembled WGS sequence"/>
</dbReference>
<keyword evidence="3" id="KW-1185">Reference proteome</keyword>
<dbReference type="OrthoDB" id="10579508at2759"/>
<organism evidence="2 3">
    <name type="scientific">Mytilus galloprovincialis</name>
    <name type="common">Mediterranean mussel</name>
    <dbReference type="NCBI Taxonomy" id="29158"/>
    <lineage>
        <taxon>Eukaryota</taxon>
        <taxon>Metazoa</taxon>
        <taxon>Spiralia</taxon>
        <taxon>Lophotrochozoa</taxon>
        <taxon>Mollusca</taxon>
        <taxon>Bivalvia</taxon>
        <taxon>Autobranchia</taxon>
        <taxon>Pteriomorphia</taxon>
        <taxon>Mytilida</taxon>
        <taxon>Mytiloidea</taxon>
        <taxon>Mytilidae</taxon>
        <taxon>Mytilinae</taxon>
        <taxon>Mytilus</taxon>
    </lineage>
</organism>
<accession>A0A8B6EBE5</accession>